<dbReference type="RefSeq" id="XP_022255720.1">
    <property type="nucleotide sequence ID" value="XM_022400012.1"/>
</dbReference>
<protein>
    <submittedName>
        <fullName evidence="11">Beta-2 adrenergic receptor-like</fullName>
    </submittedName>
</protein>
<keyword evidence="7" id="KW-0675">Receptor</keyword>
<feature type="transmembrane region" description="Helical" evidence="8">
    <location>
        <begin position="198"/>
        <end position="221"/>
    </location>
</feature>
<name>A0ABM1TIL4_LIMPO</name>
<feature type="transmembrane region" description="Helical" evidence="8">
    <location>
        <begin position="42"/>
        <end position="64"/>
    </location>
</feature>
<feature type="transmembrane region" description="Helical" evidence="8">
    <location>
        <begin position="155"/>
        <end position="178"/>
    </location>
</feature>
<dbReference type="PROSITE" id="PS50262">
    <property type="entry name" value="G_PROTEIN_RECEP_F1_2"/>
    <property type="match status" value="1"/>
</dbReference>
<keyword evidence="6 8" id="KW-0472">Membrane</keyword>
<feature type="transmembrane region" description="Helical" evidence="8">
    <location>
        <begin position="76"/>
        <end position="95"/>
    </location>
</feature>
<evidence type="ECO:0000313" key="11">
    <source>
        <dbReference type="RefSeq" id="XP_022255720.1"/>
    </source>
</evidence>
<dbReference type="Proteomes" id="UP000694941">
    <property type="component" value="Unplaced"/>
</dbReference>
<keyword evidence="7" id="KW-0297">G-protein coupled receptor</keyword>
<accession>A0ABM1TIL4</accession>
<dbReference type="PRINTS" id="PR00237">
    <property type="entry name" value="GPCRRHODOPSN"/>
</dbReference>
<evidence type="ECO:0000256" key="1">
    <source>
        <dbReference type="ARBA" id="ARBA00004651"/>
    </source>
</evidence>
<dbReference type="PROSITE" id="PS00237">
    <property type="entry name" value="G_PROTEIN_RECEP_F1_1"/>
    <property type="match status" value="1"/>
</dbReference>
<evidence type="ECO:0000256" key="4">
    <source>
        <dbReference type="ARBA" id="ARBA00022692"/>
    </source>
</evidence>
<dbReference type="PANTHER" id="PTHR22750">
    <property type="entry name" value="G-PROTEIN COUPLED RECEPTOR"/>
    <property type="match status" value="1"/>
</dbReference>
<proteinExistence type="inferred from homology"/>
<feature type="transmembrane region" description="Helical" evidence="8">
    <location>
        <begin position="267"/>
        <end position="289"/>
    </location>
</feature>
<keyword evidence="4 7" id="KW-0812">Transmembrane</keyword>
<dbReference type="CDD" id="cd00637">
    <property type="entry name" value="7tm_classA_rhodopsin-like"/>
    <property type="match status" value="1"/>
</dbReference>
<sequence length="370" mass="42668">MESDIKNETSATAGDIRNVSSDEVATAVVLLPSDPFETYRGFSFRFVFTLVGCLIILSNVTVIGSLVSSRRLRFSGFYPVVSLAIADSLVGFHILQFSVFHLPENPTIQFCLVLMSTGTTCILASVLNILLIAVDRYIYVRYGIHYYIWMTKKMTIAIIILSWATSIIFGYAPVYGWWSGVFNNRCSVREMLAKEYLLLLAIAFFLAPFAIITVLYFNIFFSAYTKRIQDMDQINRLHSSKEQDPTAKFHKRSERIRMIRRMRSWKIVVVVFLAFLFTWMPYLFFIIIFNTSKEESSPSTPSEKKAYDVLALFGYLHSGFNPCIYFYWQKTFIKNVEKIICCNKQRIHPDSSNTKTLVFHIDSIPIFSPY</sequence>
<organism evidence="10 11">
    <name type="scientific">Limulus polyphemus</name>
    <name type="common">Atlantic horseshoe crab</name>
    <dbReference type="NCBI Taxonomy" id="6850"/>
    <lineage>
        <taxon>Eukaryota</taxon>
        <taxon>Metazoa</taxon>
        <taxon>Ecdysozoa</taxon>
        <taxon>Arthropoda</taxon>
        <taxon>Chelicerata</taxon>
        <taxon>Merostomata</taxon>
        <taxon>Xiphosura</taxon>
        <taxon>Limulidae</taxon>
        <taxon>Limulus</taxon>
    </lineage>
</organism>
<feature type="transmembrane region" description="Helical" evidence="8">
    <location>
        <begin position="107"/>
        <end position="134"/>
    </location>
</feature>
<evidence type="ECO:0000313" key="10">
    <source>
        <dbReference type="Proteomes" id="UP000694941"/>
    </source>
</evidence>
<comment type="subcellular location">
    <subcellularLocation>
        <location evidence="1">Cell membrane</location>
        <topology evidence="1">Multi-pass membrane protein</topology>
    </subcellularLocation>
</comment>
<dbReference type="Gene3D" id="1.20.1070.10">
    <property type="entry name" value="Rhodopsin 7-helix transmembrane proteins"/>
    <property type="match status" value="1"/>
</dbReference>
<evidence type="ECO:0000256" key="2">
    <source>
        <dbReference type="ARBA" id="ARBA00010663"/>
    </source>
</evidence>
<evidence type="ECO:0000256" key="8">
    <source>
        <dbReference type="SAM" id="Phobius"/>
    </source>
</evidence>
<reference evidence="11" key="1">
    <citation type="submission" date="2025-08" db="UniProtKB">
        <authorList>
            <consortium name="RefSeq"/>
        </authorList>
    </citation>
    <scope>IDENTIFICATION</scope>
    <source>
        <tissue evidence="11">Muscle</tissue>
    </source>
</reference>
<feature type="transmembrane region" description="Helical" evidence="8">
    <location>
        <begin position="309"/>
        <end position="328"/>
    </location>
</feature>
<dbReference type="Pfam" id="PF00001">
    <property type="entry name" value="7tm_1"/>
    <property type="match status" value="1"/>
</dbReference>
<keyword evidence="3" id="KW-1003">Cell membrane</keyword>
<evidence type="ECO:0000259" key="9">
    <source>
        <dbReference type="PROSITE" id="PS50262"/>
    </source>
</evidence>
<dbReference type="SUPFAM" id="SSF81321">
    <property type="entry name" value="Family A G protein-coupled receptor-like"/>
    <property type="match status" value="1"/>
</dbReference>
<evidence type="ECO:0000256" key="3">
    <source>
        <dbReference type="ARBA" id="ARBA00022475"/>
    </source>
</evidence>
<evidence type="ECO:0000256" key="5">
    <source>
        <dbReference type="ARBA" id="ARBA00022989"/>
    </source>
</evidence>
<keyword evidence="5 8" id="KW-1133">Transmembrane helix</keyword>
<evidence type="ECO:0000256" key="7">
    <source>
        <dbReference type="RuleBase" id="RU000688"/>
    </source>
</evidence>
<dbReference type="GeneID" id="111088861"/>
<comment type="similarity">
    <text evidence="2 7">Belongs to the G-protein coupled receptor 1 family.</text>
</comment>
<dbReference type="InterPro" id="IPR000276">
    <property type="entry name" value="GPCR_Rhodpsn"/>
</dbReference>
<gene>
    <name evidence="11" type="primary">LOC111088861</name>
</gene>
<evidence type="ECO:0000256" key="6">
    <source>
        <dbReference type="ARBA" id="ARBA00023136"/>
    </source>
</evidence>
<feature type="domain" description="G-protein coupled receptors family 1 profile" evidence="9">
    <location>
        <begin position="58"/>
        <end position="325"/>
    </location>
</feature>
<keyword evidence="10" id="KW-1185">Reference proteome</keyword>
<dbReference type="InterPro" id="IPR017452">
    <property type="entry name" value="GPCR_Rhodpsn_7TM"/>
</dbReference>
<keyword evidence="7" id="KW-0807">Transducer</keyword>